<keyword evidence="2 4" id="KW-0378">Hydrolase</keyword>
<dbReference type="PANTHER" id="PTHR43794">
    <property type="entry name" value="AMINOHYDROLASE SSNA-RELATED"/>
    <property type="match status" value="1"/>
</dbReference>
<dbReference type="NCBIfam" id="NF009059">
    <property type="entry name" value="PRK12393.1"/>
    <property type="match status" value="1"/>
</dbReference>
<dbReference type="InterPro" id="IPR050287">
    <property type="entry name" value="MTA/SAH_deaminase"/>
</dbReference>
<gene>
    <name evidence="4" type="ORF">DL237_04220</name>
</gene>
<dbReference type="InterPro" id="IPR032466">
    <property type="entry name" value="Metal_Hydrolase"/>
</dbReference>
<comment type="similarity">
    <text evidence="1">Belongs to the metallo-dependent hydrolases superfamily. ATZ/TRZ family.</text>
</comment>
<dbReference type="OrthoDB" id="9796020at2"/>
<comment type="caution">
    <text evidence="4">The sequence shown here is derived from an EMBL/GenBank/DDBJ whole genome shotgun (WGS) entry which is preliminary data.</text>
</comment>
<dbReference type="GO" id="GO:0016810">
    <property type="term" value="F:hydrolase activity, acting on carbon-nitrogen (but not peptide) bonds"/>
    <property type="evidence" value="ECO:0007669"/>
    <property type="project" value="InterPro"/>
</dbReference>
<name>A0A399J3R7_9RHOB</name>
<sequence>MSLLITNIRDCLTGKLGAGETFSGAIRVRDGLIAEMGELSPLPGEEVLDAGGCAVVPGLVNTHHHLFQSVLKAVPKGMNLALDPWLMHVPYTWWPLLDEETFRISARIGLTELVMSGATTVADHHYIYSDRYDYAPSDVLFEEAAKLGIRFVLARGGMTKGRVFDDPGVPPAPCETLQRFLDETLATAAKWHDPSDMAMTRVAVAPTTPTFNVALEELGEIAAFARENKLMLHSHLSENEAYAAFTMAKYGQRPVEWLADKGWLGSDVWFAHLVDLAPHEVKMLAETGTGMAHCPNANARLGSGIAPADALHRLGGAVSMGVDGAAANEAADMGIVMHAAFSLHRATKGVGAVRAQEVLHWATAGGAKVLNLPKVGTLAVGMAADIAVLDLSAPRNLGLHERAIAPVITGGIVVKHSLVGGKRIVAGGLPTGVDLGQLAEDAMRLTDRLIARQRRQAALEPV</sequence>
<evidence type="ECO:0000256" key="2">
    <source>
        <dbReference type="ARBA" id="ARBA00022801"/>
    </source>
</evidence>
<dbReference type="Gene3D" id="3.20.20.140">
    <property type="entry name" value="Metal-dependent hydrolases"/>
    <property type="match status" value="1"/>
</dbReference>
<dbReference type="Proteomes" id="UP000265848">
    <property type="component" value="Unassembled WGS sequence"/>
</dbReference>
<reference evidence="4 5" key="1">
    <citation type="submission" date="2018-08" db="EMBL/GenBank/DDBJ databases">
        <title>Pseudooceanicola sediminis CY03 in the family Rhodobacteracea.</title>
        <authorList>
            <person name="Zhang Y.-J."/>
        </authorList>
    </citation>
    <scope>NUCLEOTIDE SEQUENCE [LARGE SCALE GENOMIC DNA]</scope>
    <source>
        <strain evidence="4 5">CY03</strain>
    </source>
</reference>
<dbReference type="RefSeq" id="WP_119397791.1">
    <property type="nucleotide sequence ID" value="NZ_QWJJ01000003.1"/>
</dbReference>
<evidence type="ECO:0000259" key="3">
    <source>
        <dbReference type="Pfam" id="PF01979"/>
    </source>
</evidence>
<dbReference type="SUPFAM" id="SSF51338">
    <property type="entry name" value="Composite domain of metallo-dependent hydrolases"/>
    <property type="match status" value="1"/>
</dbReference>
<dbReference type="InterPro" id="IPR011059">
    <property type="entry name" value="Metal-dep_hydrolase_composite"/>
</dbReference>
<accession>A0A399J3R7</accession>
<keyword evidence="5" id="KW-1185">Reference proteome</keyword>
<proteinExistence type="inferred from homology"/>
<evidence type="ECO:0000313" key="5">
    <source>
        <dbReference type="Proteomes" id="UP000265848"/>
    </source>
</evidence>
<dbReference type="EMBL" id="QWJJ01000003">
    <property type="protein sequence ID" value="RII39911.1"/>
    <property type="molecule type" value="Genomic_DNA"/>
</dbReference>
<feature type="domain" description="Amidohydrolase-related" evidence="3">
    <location>
        <begin position="55"/>
        <end position="420"/>
    </location>
</feature>
<dbReference type="SUPFAM" id="SSF51556">
    <property type="entry name" value="Metallo-dependent hydrolases"/>
    <property type="match status" value="1"/>
</dbReference>
<dbReference type="PANTHER" id="PTHR43794:SF11">
    <property type="entry name" value="AMIDOHYDROLASE-RELATED DOMAIN-CONTAINING PROTEIN"/>
    <property type="match status" value="1"/>
</dbReference>
<organism evidence="4 5">
    <name type="scientific">Pseudooceanicola sediminis</name>
    <dbReference type="NCBI Taxonomy" id="2211117"/>
    <lineage>
        <taxon>Bacteria</taxon>
        <taxon>Pseudomonadati</taxon>
        <taxon>Pseudomonadota</taxon>
        <taxon>Alphaproteobacteria</taxon>
        <taxon>Rhodobacterales</taxon>
        <taxon>Paracoccaceae</taxon>
        <taxon>Pseudooceanicola</taxon>
    </lineage>
</organism>
<dbReference type="Gene3D" id="2.30.40.10">
    <property type="entry name" value="Urease, subunit C, domain 1"/>
    <property type="match status" value="1"/>
</dbReference>
<dbReference type="AlphaFoldDB" id="A0A399J3R7"/>
<evidence type="ECO:0000313" key="4">
    <source>
        <dbReference type="EMBL" id="RII39911.1"/>
    </source>
</evidence>
<dbReference type="Pfam" id="PF01979">
    <property type="entry name" value="Amidohydro_1"/>
    <property type="match status" value="1"/>
</dbReference>
<protein>
    <submittedName>
        <fullName evidence="4">Amidohydrolase</fullName>
    </submittedName>
</protein>
<dbReference type="InterPro" id="IPR006680">
    <property type="entry name" value="Amidohydro-rel"/>
</dbReference>
<dbReference type="CDD" id="cd01298">
    <property type="entry name" value="ATZ_TRZ_like"/>
    <property type="match status" value="1"/>
</dbReference>
<evidence type="ECO:0000256" key="1">
    <source>
        <dbReference type="ARBA" id="ARBA00006745"/>
    </source>
</evidence>